<dbReference type="EMBL" id="MU129001">
    <property type="protein sequence ID" value="KAF9511405.1"/>
    <property type="molecule type" value="Genomic_DNA"/>
</dbReference>
<dbReference type="PANTHER" id="PTHR12835:SF5">
    <property type="entry name" value="BIOTIN--PROTEIN LIGASE"/>
    <property type="match status" value="1"/>
</dbReference>
<dbReference type="SUPFAM" id="SSF52317">
    <property type="entry name" value="Class I glutamine amidotransferase-like"/>
    <property type="match status" value="1"/>
</dbReference>
<name>A0A9P6DV77_9AGAM</name>
<dbReference type="InterPro" id="IPR029062">
    <property type="entry name" value="Class_I_gatase-like"/>
</dbReference>
<dbReference type="InterPro" id="IPR045864">
    <property type="entry name" value="aa-tRNA-synth_II/BPL/LPL"/>
</dbReference>
<dbReference type="AlphaFoldDB" id="A0A9P6DV77"/>
<evidence type="ECO:0000256" key="2">
    <source>
        <dbReference type="ARBA" id="ARBA00022598"/>
    </source>
</evidence>
<keyword evidence="2" id="KW-0436">Ligase</keyword>
<dbReference type="GO" id="GO:0004077">
    <property type="term" value="F:biotin--[biotin carboxyl-carrier protein] ligase activity"/>
    <property type="evidence" value="ECO:0007669"/>
    <property type="project" value="InterPro"/>
</dbReference>
<dbReference type="Pfam" id="PF09825">
    <property type="entry name" value="BPL_N"/>
    <property type="match status" value="1"/>
</dbReference>
<reference evidence="4" key="1">
    <citation type="journal article" date="2020" name="Nat. Commun.">
        <title>Large-scale genome sequencing of mycorrhizal fungi provides insights into the early evolution of symbiotic traits.</title>
        <authorList>
            <person name="Miyauchi S."/>
            <person name="Kiss E."/>
            <person name="Kuo A."/>
            <person name="Drula E."/>
            <person name="Kohler A."/>
            <person name="Sanchez-Garcia M."/>
            <person name="Morin E."/>
            <person name="Andreopoulos B."/>
            <person name="Barry K.W."/>
            <person name="Bonito G."/>
            <person name="Buee M."/>
            <person name="Carver A."/>
            <person name="Chen C."/>
            <person name="Cichocki N."/>
            <person name="Clum A."/>
            <person name="Culley D."/>
            <person name="Crous P.W."/>
            <person name="Fauchery L."/>
            <person name="Girlanda M."/>
            <person name="Hayes R.D."/>
            <person name="Keri Z."/>
            <person name="LaButti K."/>
            <person name="Lipzen A."/>
            <person name="Lombard V."/>
            <person name="Magnuson J."/>
            <person name="Maillard F."/>
            <person name="Murat C."/>
            <person name="Nolan M."/>
            <person name="Ohm R.A."/>
            <person name="Pangilinan J."/>
            <person name="Pereira M.F."/>
            <person name="Perotto S."/>
            <person name="Peter M."/>
            <person name="Pfister S."/>
            <person name="Riley R."/>
            <person name="Sitrit Y."/>
            <person name="Stielow J.B."/>
            <person name="Szollosi G."/>
            <person name="Zifcakova L."/>
            <person name="Stursova M."/>
            <person name="Spatafora J.W."/>
            <person name="Tedersoo L."/>
            <person name="Vaario L.M."/>
            <person name="Yamada A."/>
            <person name="Yan M."/>
            <person name="Wang P."/>
            <person name="Xu J."/>
            <person name="Bruns T."/>
            <person name="Baldrian P."/>
            <person name="Vilgalys R."/>
            <person name="Dunand C."/>
            <person name="Henrissat B."/>
            <person name="Grigoriev I.V."/>
            <person name="Hibbett D."/>
            <person name="Nagy L.G."/>
            <person name="Martin F.M."/>
        </authorList>
    </citation>
    <scope>NUCLEOTIDE SEQUENCE</scope>
    <source>
        <strain evidence="4">UP504</strain>
    </source>
</reference>
<gene>
    <name evidence="4" type="ORF">BS47DRAFT_1331069</name>
</gene>
<dbReference type="PANTHER" id="PTHR12835">
    <property type="entry name" value="BIOTIN PROTEIN LIGASE"/>
    <property type="match status" value="1"/>
</dbReference>
<dbReference type="OrthoDB" id="10250105at2759"/>
<accession>A0A9P6DV77</accession>
<dbReference type="InterPro" id="IPR019197">
    <property type="entry name" value="Biotin-prot_ligase_N"/>
</dbReference>
<proteinExistence type="inferred from homology"/>
<dbReference type="Proteomes" id="UP000886523">
    <property type="component" value="Unassembled WGS sequence"/>
</dbReference>
<dbReference type="GO" id="GO:0005737">
    <property type="term" value="C:cytoplasm"/>
    <property type="evidence" value="ECO:0007669"/>
    <property type="project" value="TreeGrafter"/>
</dbReference>
<comment type="caution">
    <text evidence="4">The sequence shown here is derived from an EMBL/GenBank/DDBJ whole genome shotgun (WGS) entry which is preliminary data.</text>
</comment>
<protein>
    <recommendedName>
        <fullName evidence="3">BPL/LPL catalytic domain-containing protein</fullName>
    </recommendedName>
</protein>
<evidence type="ECO:0000256" key="1">
    <source>
        <dbReference type="ARBA" id="ARBA00009934"/>
    </source>
</evidence>
<dbReference type="SUPFAM" id="SSF55681">
    <property type="entry name" value="Class II aaRS and biotin synthetases"/>
    <property type="match status" value="1"/>
</dbReference>
<dbReference type="CDD" id="cd03144">
    <property type="entry name" value="GATase1_ScBLP_like"/>
    <property type="match status" value="1"/>
</dbReference>
<dbReference type="PROSITE" id="PS51733">
    <property type="entry name" value="BPL_LPL_CATALYTIC"/>
    <property type="match status" value="1"/>
</dbReference>
<feature type="domain" description="BPL/LPL catalytic" evidence="3">
    <location>
        <begin position="384"/>
        <end position="586"/>
    </location>
</feature>
<evidence type="ECO:0000313" key="5">
    <source>
        <dbReference type="Proteomes" id="UP000886523"/>
    </source>
</evidence>
<dbReference type="Gene3D" id="3.30.930.10">
    <property type="entry name" value="Bira Bifunctional Protein, Domain 2"/>
    <property type="match status" value="1"/>
</dbReference>
<dbReference type="InterPro" id="IPR004143">
    <property type="entry name" value="BPL_LPL_catalytic"/>
</dbReference>
<keyword evidence="5" id="KW-1185">Reference proteome</keyword>
<evidence type="ECO:0000259" key="3">
    <source>
        <dbReference type="PROSITE" id="PS51733"/>
    </source>
</evidence>
<comment type="similarity">
    <text evidence="1">Belongs to the biotin--protein ligase family.</text>
</comment>
<dbReference type="InterPro" id="IPR004408">
    <property type="entry name" value="Biotin_CoA_COase_ligase"/>
</dbReference>
<sequence length="673" mass="73255">MNVLVFNGPGVSQTSLTHTLSSLRNLLRSGYAVETISASALASQPWAPSCALLVLPGGRDTPYVSALAAANHSIKSYVQKGGRFLGMCAGAYYASRRVEWEAGTDMEVVGDRPLGFYPGISDGCVYKGFDYQTEAGARALTAETTSELGGTLGPLRGVYYNGGGHFVGADTLRQLGVVPLIRYTEDDGADKVATVWCGIDKGAAVLSHLHLEYSILLEPAASALARASPALSETERASMEAVRCETLRSLLRLLGLRIPYGPTLPPKRFVPLPQVLIGSPSTTYIGKAFMDRLEPNMSKTSQIVTYKSLQDQNDTFRIYELPHIGTLINEARRDWFEGAEIPNTFPKSILISREGQLPSLNDTPLFNISQYFEALSAQHRASSMSTPSSASSHKIGEVLLYGELVTSTQSLLDKNPIMLRTLPAPLISLASKQLTGRGRGPNVWISPYGCLTFSLVLRPPRNTLIPASLVFIQYLASLVVTETCRELMGAEDGGKVRIKWPNDIYARLEVVNGVPEWGKVGGILVNTNFYGGDVDIVIGVGLNVLNEMPTTSLMQLISSSSPVSLSLEVTVAALMARFDTMWNEFIDVRGSFQPFLNLYLERWLHSDQLVTLTTTTPPKSVRLLGITLDHGLLRTLPADGHSQSWDERTDGYIDLQPDGNSFDMLSGLICLKK</sequence>
<dbReference type="Pfam" id="PF03099">
    <property type="entry name" value="BPL_LplA_LipB"/>
    <property type="match status" value="1"/>
</dbReference>
<dbReference type="CDD" id="cd16442">
    <property type="entry name" value="BPL"/>
    <property type="match status" value="1"/>
</dbReference>
<organism evidence="4 5">
    <name type="scientific">Hydnum rufescens UP504</name>
    <dbReference type="NCBI Taxonomy" id="1448309"/>
    <lineage>
        <taxon>Eukaryota</taxon>
        <taxon>Fungi</taxon>
        <taxon>Dikarya</taxon>
        <taxon>Basidiomycota</taxon>
        <taxon>Agaricomycotina</taxon>
        <taxon>Agaricomycetes</taxon>
        <taxon>Cantharellales</taxon>
        <taxon>Hydnaceae</taxon>
        <taxon>Hydnum</taxon>
    </lineage>
</organism>
<evidence type="ECO:0000313" key="4">
    <source>
        <dbReference type="EMBL" id="KAF9511405.1"/>
    </source>
</evidence>